<sequence length="267" mass="30106">MKYLSYLSFLLLTFLATEALGAPATWYEIEILIFEHLTQNTRVSGTGLSNLASLDLSHALKLPSTGTQTLAEESAGLFPLPSRTWKLTGIEQRLHQSSRYRNLLHRSWSQPATFPQGARPVYLRFPASTPSDRREETAPETKLTSSPREYPNPQLEGIIKLRQERFLQISLDLRYRHPSKTTLSGAEEEVYQPPPPGRYFHLTESRRIHIQELHYFDHPLLGVLIQVRPGSAPNANDLSTPKTFPLEATAVQEILPDEAGEAIKPGE</sequence>
<evidence type="ECO:0000313" key="4">
    <source>
        <dbReference type="Proteomes" id="UP000294325"/>
    </source>
</evidence>
<feature type="signal peptide" evidence="2">
    <location>
        <begin position="1"/>
        <end position="21"/>
    </location>
</feature>
<evidence type="ECO:0000313" key="3">
    <source>
        <dbReference type="EMBL" id="QBQ55065.1"/>
    </source>
</evidence>
<dbReference type="RefSeq" id="WP_134358333.1">
    <property type="nucleotide sequence ID" value="NZ_CP038033.1"/>
</dbReference>
<proteinExistence type="predicted"/>
<gene>
    <name evidence="3" type="ORF">E3U44_11500</name>
</gene>
<dbReference type="Pfam" id="PF10972">
    <property type="entry name" value="CsiV"/>
    <property type="match status" value="1"/>
</dbReference>
<reference evidence="3 4" key="1">
    <citation type="submission" date="2019-03" db="EMBL/GenBank/DDBJ databases">
        <title>The genome sequence of Nitrosococcus wardiae strain D1FHST reveals the archetypal metabolic capacity of ammonia-oxidizing Gammaproteobacteria.</title>
        <authorList>
            <person name="Wang L."/>
            <person name="Lim C.K."/>
            <person name="Hanson T.E."/>
            <person name="Dang H."/>
            <person name="Klotz M.G."/>
        </authorList>
    </citation>
    <scope>NUCLEOTIDE SEQUENCE [LARGE SCALE GENOMIC DNA]</scope>
    <source>
        <strain evidence="3 4">D1FHS</strain>
    </source>
</reference>
<dbReference type="KEGG" id="nwr:E3U44_11500"/>
<dbReference type="InterPro" id="IPR021241">
    <property type="entry name" value="CsiV"/>
</dbReference>
<accession>A0A4V1AW16</accession>
<organism evidence="3 4">
    <name type="scientific">Nitrosococcus wardiae</name>
    <dbReference type="NCBI Taxonomy" id="1814290"/>
    <lineage>
        <taxon>Bacteria</taxon>
        <taxon>Pseudomonadati</taxon>
        <taxon>Pseudomonadota</taxon>
        <taxon>Gammaproteobacteria</taxon>
        <taxon>Chromatiales</taxon>
        <taxon>Chromatiaceae</taxon>
        <taxon>Nitrosococcus</taxon>
    </lineage>
</organism>
<feature type="region of interest" description="Disordered" evidence="1">
    <location>
        <begin position="124"/>
        <end position="152"/>
    </location>
</feature>
<dbReference type="Proteomes" id="UP000294325">
    <property type="component" value="Chromosome"/>
</dbReference>
<evidence type="ECO:0000256" key="2">
    <source>
        <dbReference type="SAM" id="SignalP"/>
    </source>
</evidence>
<evidence type="ECO:0000256" key="1">
    <source>
        <dbReference type="SAM" id="MobiDB-lite"/>
    </source>
</evidence>
<dbReference type="AlphaFoldDB" id="A0A4V1AW16"/>
<name>A0A4V1AW16_9GAMM</name>
<keyword evidence="2" id="KW-0732">Signal</keyword>
<dbReference type="OrthoDB" id="5566524at2"/>
<keyword evidence="4" id="KW-1185">Reference proteome</keyword>
<protein>
    <recommendedName>
        <fullName evidence="5">Peptidoglycan-binding protein CsiV</fullName>
    </recommendedName>
</protein>
<dbReference type="EMBL" id="CP038033">
    <property type="protein sequence ID" value="QBQ55065.1"/>
    <property type="molecule type" value="Genomic_DNA"/>
</dbReference>
<feature type="chain" id="PRO_5020623271" description="Peptidoglycan-binding protein CsiV" evidence="2">
    <location>
        <begin position="22"/>
        <end position="267"/>
    </location>
</feature>
<evidence type="ECO:0008006" key="5">
    <source>
        <dbReference type="Google" id="ProtNLM"/>
    </source>
</evidence>